<proteinExistence type="predicted"/>
<reference evidence="2 3" key="1">
    <citation type="submission" date="2024-07" db="EMBL/GenBank/DDBJ databases">
        <authorList>
            <person name="Hebao G."/>
        </authorList>
    </citation>
    <scope>NUCLEOTIDE SEQUENCE [LARGE SCALE GENOMIC DNA]</scope>
    <source>
        <strain evidence="2 3">ACCC 02193</strain>
    </source>
</reference>
<evidence type="ECO:0000313" key="3">
    <source>
        <dbReference type="Proteomes" id="UP001565243"/>
    </source>
</evidence>
<evidence type="ECO:0000256" key="1">
    <source>
        <dbReference type="SAM" id="SignalP"/>
    </source>
</evidence>
<accession>A0ABV4E5S8</accession>
<feature type="chain" id="PRO_5045257403" evidence="1">
    <location>
        <begin position="21"/>
        <end position="67"/>
    </location>
</feature>
<evidence type="ECO:0000313" key="2">
    <source>
        <dbReference type="EMBL" id="MEY8770195.1"/>
    </source>
</evidence>
<name>A0ABV4E5S8_9GAMM</name>
<protein>
    <submittedName>
        <fullName evidence="2">Uncharacterized protein</fullName>
    </submittedName>
</protein>
<dbReference type="RefSeq" id="WP_253455853.1">
    <property type="nucleotide sequence ID" value="NZ_JBGFFX010000003.1"/>
</dbReference>
<sequence length="67" mass="6975">MKTIAIATLLGLALSTPALADTDCGQSVASQAANSYVYVNRIDSPTGQMTDKPLVTIPAAQRLAQQL</sequence>
<keyword evidence="3" id="KW-1185">Reference proteome</keyword>
<comment type="caution">
    <text evidence="2">The sequence shown here is derived from an EMBL/GenBank/DDBJ whole genome shotgun (WGS) entry which is preliminary data.</text>
</comment>
<gene>
    <name evidence="2" type="ORF">AB6T85_07120</name>
</gene>
<dbReference type="EMBL" id="JBGFFX010000003">
    <property type="protein sequence ID" value="MEY8770195.1"/>
    <property type="molecule type" value="Genomic_DNA"/>
</dbReference>
<feature type="signal peptide" evidence="1">
    <location>
        <begin position="1"/>
        <end position="20"/>
    </location>
</feature>
<keyword evidence="1" id="KW-0732">Signal</keyword>
<dbReference type="Proteomes" id="UP001565243">
    <property type="component" value="Unassembled WGS sequence"/>
</dbReference>
<organism evidence="2 3">
    <name type="scientific">Erwinia aeris</name>
    <dbReference type="NCBI Taxonomy" id="3239803"/>
    <lineage>
        <taxon>Bacteria</taxon>
        <taxon>Pseudomonadati</taxon>
        <taxon>Pseudomonadota</taxon>
        <taxon>Gammaproteobacteria</taxon>
        <taxon>Enterobacterales</taxon>
        <taxon>Erwiniaceae</taxon>
        <taxon>Erwinia</taxon>
    </lineage>
</organism>